<gene>
    <name evidence="2" type="ORF">BC936DRAFT_144237</name>
</gene>
<comment type="caution">
    <text evidence="2">The sequence shown here is derived from an EMBL/GenBank/DDBJ whole genome shotgun (WGS) entry which is preliminary data.</text>
</comment>
<keyword evidence="3" id="KW-1185">Reference proteome</keyword>
<evidence type="ECO:0000313" key="3">
    <source>
        <dbReference type="Proteomes" id="UP000268093"/>
    </source>
</evidence>
<evidence type="ECO:0000313" key="2">
    <source>
        <dbReference type="EMBL" id="RUO95369.1"/>
    </source>
</evidence>
<name>A0A432ZYB0_9FUNG</name>
<dbReference type="Proteomes" id="UP000268093">
    <property type="component" value="Unassembled WGS sequence"/>
</dbReference>
<accession>A0A432ZYB0</accession>
<proteinExistence type="predicted"/>
<organism evidence="2 3">
    <name type="scientific">Jimgerdemannia flammicorona</name>
    <dbReference type="NCBI Taxonomy" id="994334"/>
    <lineage>
        <taxon>Eukaryota</taxon>
        <taxon>Fungi</taxon>
        <taxon>Fungi incertae sedis</taxon>
        <taxon>Mucoromycota</taxon>
        <taxon>Mucoromycotina</taxon>
        <taxon>Endogonomycetes</taxon>
        <taxon>Endogonales</taxon>
        <taxon>Endogonaceae</taxon>
        <taxon>Jimgerdemannia</taxon>
    </lineage>
</organism>
<sequence>MSQAGVRIPLDETIAKGVVRKPASRPCLDLRRIDDDLAIACQTVDVIVPEIYNNHLWTPEFTWGPLAGGGSQSPTMRQPRLIEGLA</sequence>
<dbReference type="EMBL" id="RBNI01031341">
    <property type="protein sequence ID" value="RUO95369.1"/>
    <property type="molecule type" value="Genomic_DNA"/>
</dbReference>
<protein>
    <submittedName>
        <fullName evidence="2">Uncharacterized protein</fullName>
    </submittedName>
</protein>
<evidence type="ECO:0000256" key="1">
    <source>
        <dbReference type="SAM" id="MobiDB-lite"/>
    </source>
</evidence>
<dbReference type="AlphaFoldDB" id="A0A432ZYB0"/>
<feature type="region of interest" description="Disordered" evidence="1">
    <location>
        <begin position="67"/>
        <end position="86"/>
    </location>
</feature>
<reference evidence="2 3" key="1">
    <citation type="journal article" date="2018" name="New Phytol.">
        <title>Phylogenomics of Endogonaceae and evolution of mycorrhizas within Mucoromycota.</title>
        <authorList>
            <person name="Chang Y."/>
            <person name="Desiro A."/>
            <person name="Na H."/>
            <person name="Sandor L."/>
            <person name="Lipzen A."/>
            <person name="Clum A."/>
            <person name="Barry K."/>
            <person name="Grigoriev I.V."/>
            <person name="Martin F.M."/>
            <person name="Stajich J.E."/>
            <person name="Smith M.E."/>
            <person name="Bonito G."/>
            <person name="Spatafora J.W."/>
        </authorList>
    </citation>
    <scope>NUCLEOTIDE SEQUENCE [LARGE SCALE GENOMIC DNA]</scope>
    <source>
        <strain evidence="2 3">GMNB39</strain>
    </source>
</reference>